<keyword evidence="3" id="KW-0489">Methyltransferase</keyword>
<keyword evidence="4" id="KW-1185">Reference proteome</keyword>
<dbReference type="CDD" id="cd02440">
    <property type="entry name" value="AdoMet_MTases"/>
    <property type="match status" value="1"/>
</dbReference>
<dbReference type="InterPro" id="IPR029063">
    <property type="entry name" value="SAM-dependent_MTases_sf"/>
</dbReference>
<dbReference type="RefSeq" id="WP_311556863.1">
    <property type="nucleotide sequence ID" value="NZ_JAVREJ010000009.1"/>
</dbReference>
<dbReference type="NCBIfam" id="NF041255">
    <property type="entry name" value="mycofact_MftM"/>
    <property type="match status" value="1"/>
</dbReference>
<keyword evidence="3" id="KW-0808">Transferase</keyword>
<reference evidence="4" key="1">
    <citation type="submission" date="2023-07" db="EMBL/GenBank/DDBJ databases">
        <title>30 novel species of actinomycetes from the DSMZ collection.</title>
        <authorList>
            <person name="Nouioui I."/>
        </authorList>
    </citation>
    <scope>NUCLEOTIDE SEQUENCE [LARGE SCALE GENOMIC DNA]</scope>
    <source>
        <strain evidence="4">DSM 45834</strain>
    </source>
</reference>
<dbReference type="GO" id="GO:0008168">
    <property type="term" value="F:methyltransferase activity"/>
    <property type="evidence" value="ECO:0007669"/>
    <property type="project" value="UniProtKB-KW"/>
</dbReference>
<dbReference type="InterPro" id="IPR013216">
    <property type="entry name" value="Methyltransf_11"/>
</dbReference>
<dbReference type="Gene3D" id="3.40.50.150">
    <property type="entry name" value="Vaccinia Virus protein VP39"/>
    <property type="match status" value="1"/>
</dbReference>
<organism evidence="3 4">
    <name type="scientific">Pseudonocardia charpentierae</name>
    <dbReference type="NCBI Taxonomy" id="3075545"/>
    <lineage>
        <taxon>Bacteria</taxon>
        <taxon>Bacillati</taxon>
        <taxon>Actinomycetota</taxon>
        <taxon>Actinomycetes</taxon>
        <taxon>Pseudonocardiales</taxon>
        <taxon>Pseudonocardiaceae</taxon>
        <taxon>Pseudonocardia</taxon>
    </lineage>
</organism>
<name>A0ABU2NA64_9PSEU</name>
<comment type="caution">
    <text evidence="3">The sequence shown here is derived from an EMBL/GenBank/DDBJ whole genome shotgun (WGS) entry which is preliminary data.</text>
</comment>
<dbReference type="GO" id="GO:0032259">
    <property type="term" value="P:methylation"/>
    <property type="evidence" value="ECO:0007669"/>
    <property type="project" value="UniProtKB-KW"/>
</dbReference>
<sequence>MSRGRADRPGGTGADPGRFPIARSTELIVGEEPRSARPRLRLDVDGRVEHDITPAELSNDLAGWIADDLVAPGYLDPAAFEETFVAVVHDVDPGWTIFYRNTLVALATGGVHGGTNAGMAPVHDRAAALTVGPHVVELGCCFGFLSLRLAADGHRVTAVDLVPGTARLLAHLSKQLGTPVTTLAGNALAVPLQDASADTVFAVHLLEHLPRGLDAAVLAEMLRVARQRVVVAVPFEDEPAPAWGHVRTFDLDDLDALGVATGLPYIVDEHHGGWLVVDKSGAPTNGTLVGT</sequence>
<gene>
    <name evidence="3" type="primary">mftM</name>
    <name evidence="3" type="ORF">RM445_15015</name>
</gene>
<evidence type="ECO:0000259" key="2">
    <source>
        <dbReference type="Pfam" id="PF08241"/>
    </source>
</evidence>
<accession>A0ABU2NA64</accession>
<protein>
    <submittedName>
        <fullName evidence="3">Mycofactocin oligosaccharide methyltransferase MftM</fullName>
    </submittedName>
</protein>
<evidence type="ECO:0000256" key="1">
    <source>
        <dbReference type="SAM" id="MobiDB-lite"/>
    </source>
</evidence>
<dbReference type="Pfam" id="PF08241">
    <property type="entry name" value="Methyltransf_11"/>
    <property type="match status" value="1"/>
</dbReference>
<feature type="domain" description="Methyltransferase type 11" evidence="2">
    <location>
        <begin position="137"/>
        <end position="228"/>
    </location>
</feature>
<dbReference type="Proteomes" id="UP001183202">
    <property type="component" value="Unassembled WGS sequence"/>
</dbReference>
<evidence type="ECO:0000313" key="4">
    <source>
        <dbReference type="Proteomes" id="UP001183202"/>
    </source>
</evidence>
<dbReference type="SUPFAM" id="SSF53335">
    <property type="entry name" value="S-adenosyl-L-methionine-dependent methyltransferases"/>
    <property type="match status" value="1"/>
</dbReference>
<proteinExistence type="predicted"/>
<evidence type="ECO:0000313" key="3">
    <source>
        <dbReference type="EMBL" id="MDT0350841.1"/>
    </source>
</evidence>
<dbReference type="EMBL" id="JAVREJ010000009">
    <property type="protein sequence ID" value="MDT0350841.1"/>
    <property type="molecule type" value="Genomic_DNA"/>
</dbReference>
<feature type="region of interest" description="Disordered" evidence="1">
    <location>
        <begin position="1"/>
        <end position="20"/>
    </location>
</feature>